<proteinExistence type="inferred from homology"/>
<dbReference type="STRING" id="65489.A0A0D3H7S0"/>
<keyword evidence="2" id="KW-0378">Hydrolase</keyword>
<evidence type="ECO:0000313" key="6">
    <source>
        <dbReference type="Proteomes" id="UP000026960"/>
    </source>
</evidence>
<reference evidence="5" key="1">
    <citation type="journal article" date="2009" name="Rice">
        <title>De Novo Next Generation Sequencing of Plant Genomes.</title>
        <authorList>
            <person name="Rounsley S."/>
            <person name="Marri P.R."/>
            <person name="Yu Y."/>
            <person name="He R."/>
            <person name="Sisneros N."/>
            <person name="Goicoechea J.L."/>
            <person name="Lee S.J."/>
            <person name="Angelova A."/>
            <person name="Kudrna D."/>
            <person name="Luo M."/>
            <person name="Affourtit J."/>
            <person name="Desany B."/>
            <person name="Knight J."/>
            <person name="Niazi F."/>
            <person name="Egholm M."/>
            <person name="Wing R.A."/>
        </authorList>
    </citation>
    <scope>NUCLEOTIDE SEQUENCE [LARGE SCALE GENOMIC DNA]</scope>
    <source>
        <strain evidence="5">cv. IRGC 105608</strain>
    </source>
</reference>
<dbReference type="Proteomes" id="UP000026960">
    <property type="component" value="Chromosome 9"/>
</dbReference>
<comment type="similarity">
    <text evidence="1">Belongs to the 'GDXG' lipolytic enzyme family.</text>
</comment>
<feature type="domain" description="Alpha/beta hydrolase fold-3" evidence="4">
    <location>
        <begin position="506"/>
        <end position="691"/>
    </location>
</feature>
<dbReference type="Gene3D" id="3.40.50.1820">
    <property type="entry name" value="alpha/beta hydrolase"/>
    <property type="match status" value="3"/>
</dbReference>
<dbReference type="PANTHER" id="PTHR23024">
    <property type="entry name" value="ARYLACETAMIDE DEACETYLASE"/>
    <property type="match status" value="1"/>
</dbReference>
<dbReference type="GO" id="GO:0016787">
    <property type="term" value="F:hydrolase activity"/>
    <property type="evidence" value="ECO:0007669"/>
    <property type="project" value="UniProtKB-KW"/>
</dbReference>
<sequence>MATPSPNPHLSMSINGGATVSAGWAATQPRRRRTVDHSSRSCLLRPSYGSTRGFGTRRIAVRSASQKNSSPPLMTTEQEAEDEVVLESPAHFRIYKSGKIDRLNRPPVLPAGLDEATGVTSKDVVLDADTGVSVRLFLPKLQEPSKKLPVVVFFHGGAFFIESAGSETYHNYVNSLAAAAGVLVVSVDYRLAPEHPLPAGYDDSWAALQWAASAQDGWIAEHGDTARLFVAGDSAGANIAHEMLVRAAASGGRPRMEGAILLHPWFGGSKEIEGEPEGGAAITAAMWYYACPGAAAGADDPRLNPLAAGGPVLEELACERMLVCAGGKDVLAARNRAYYDAVAASAWRGSAAWLESEGEGHVFFLGNSECENAKQLMDRIVAFIADKIQGRKRTCGRRSPSQTYLIISPFAIEPAGGQNAFCGSIHQFAMASETEPDAVVFEAPAHFRIYKSGKMDRLHRPPCLPAGVDEATGVASKDVVIDAGTGLSVRLYLPKIQEPSKKLPVLVFFHGGGFLIESADSSTYHNYVNPLAAAAGVVVVSVDYRLAPEHPLPAAYDDSWAGLLWAASAQDGWLAEHGDVSRLFIAGDSAGGNIVHDMLLRAASNGGPRIEGALLLHPWFGGSTVLEGEPPAAAALTGMIWCYACPGASGGADDPRMNPLAPGAPALEKLACERMLVAAGQTDGLAARDRAISIQSLIGSADATPSLVAMEPHADEVVFDGPYFRIYKNGKVDRLHRPLLVAAGVDDATGVVSKDVVLDAGTGLFVRVFLPKVQDQETGKKLPVLVYFHGGGFIIESADSATYHNYLNSVAAAAGVLVVSVNYRLAPENPLPAGYDDSWAALQWAVSAQDDWIAEHGDTARVFVAGDSAGGNIVHEMLLRASSNKGPRIEGAIVLHPFFGGSTAIDGESDDAVPKGSKLWAVACPGAANGVDDPRMNPTARDGDVGGVGGGGARLLPGEAGVRQGQAAHGPRRAPALEKLGCERLLVCTAQEDWLVARGRAYYGAVAASAWRGSAAWHETEGEGHVFFLRDPGCDKAKQLMDRVVAEHQGQKYFSRLPAKALSMPVGA</sequence>
<dbReference type="PROSITE" id="PS01173">
    <property type="entry name" value="LIPASE_GDXG_HIS"/>
    <property type="match status" value="1"/>
</dbReference>
<feature type="domain" description="Alpha/beta hydrolase fold-3" evidence="4">
    <location>
        <begin position="785"/>
        <end position="947"/>
    </location>
</feature>
<feature type="domain" description="Alpha/beta hydrolase fold-3" evidence="4">
    <location>
        <begin position="151"/>
        <end position="364"/>
    </location>
</feature>
<feature type="active site" evidence="3">
    <location>
        <position position="234"/>
    </location>
</feature>
<dbReference type="AlphaFoldDB" id="A0A0D3H7S0"/>
<evidence type="ECO:0000256" key="1">
    <source>
        <dbReference type="ARBA" id="ARBA00010515"/>
    </source>
</evidence>
<name>A0A0D3H7S0_9ORYZ</name>
<organism evidence="5">
    <name type="scientific">Oryza barthii</name>
    <dbReference type="NCBI Taxonomy" id="65489"/>
    <lineage>
        <taxon>Eukaryota</taxon>
        <taxon>Viridiplantae</taxon>
        <taxon>Streptophyta</taxon>
        <taxon>Embryophyta</taxon>
        <taxon>Tracheophyta</taxon>
        <taxon>Spermatophyta</taxon>
        <taxon>Magnoliopsida</taxon>
        <taxon>Liliopsida</taxon>
        <taxon>Poales</taxon>
        <taxon>Poaceae</taxon>
        <taxon>BOP clade</taxon>
        <taxon>Oryzoideae</taxon>
        <taxon>Oryzeae</taxon>
        <taxon>Oryzinae</taxon>
        <taxon>Oryza</taxon>
    </lineage>
</organism>
<dbReference type="InterPro" id="IPR033140">
    <property type="entry name" value="Lipase_GDXG_put_SER_AS"/>
</dbReference>
<dbReference type="Pfam" id="PF07859">
    <property type="entry name" value="Abhydrolase_3"/>
    <property type="match status" value="3"/>
</dbReference>
<evidence type="ECO:0000256" key="3">
    <source>
        <dbReference type="PROSITE-ProRule" id="PRU10038"/>
    </source>
</evidence>
<accession>A0A0D3H7S0</accession>
<dbReference type="PROSITE" id="PS01174">
    <property type="entry name" value="LIPASE_GDXG_SER"/>
    <property type="match status" value="3"/>
</dbReference>
<evidence type="ECO:0000256" key="2">
    <source>
        <dbReference type="ARBA" id="ARBA00022801"/>
    </source>
</evidence>
<dbReference type="SUPFAM" id="SSF53474">
    <property type="entry name" value="alpha/beta-Hydrolases"/>
    <property type="match status" value="3"/>
</dbReference>
<dbReference type="InterPro" id="IPR050466">
    <property type="entry name" value="Carboxylest/Gibb_receptor"/>
</dbReference>
<feature type="active site" evidence="3">
    <location>
        <position position="868"/>
    </location>
</feature>
<evidence type="ECO:0000313" key="5">
    <source>
        <dbReference type="EnsemblPlants" id="OBART09G12990.1"/>
    </source>
</evidence>
<reference evidence="5" key="2">
    <citation type="submission" date="2015-03" db="UniProtKB">
        <authorList>
            <consortium name="EnsemblPlants"/>
        </authorList>
    </citation>
    <scope>IDENTIFICATION</scope>
</reference>
<evidence type="ECO:0000259" key="4">
    <source>
        <dbReference type="Pfam" id="PF07859"/>
    </source>
</evidence>
<dbReference type="eggNOG" id="KOG1515">
    <property type="taxonomic scope" value="Eukaryota"/>
</dbReference>
<protein>
    <recommendedName>
        <fullName evidence="4">Alpha/beta hydrolase fold-3 domain-containing protein</fullName>
    </recommendedName>
</protein>
<dbReference type="HOGENOM" id="CLU_012494_22_5_1"/>
<dbReference type="Gramene" id="OBART09G12990.1">
    <property type="protein sequence ID" value="OBART09G12990.1"/>
    <property type="gene ID" value="OBART09G12990"/>
</dbReference>
<dbReference type="InterPro" id="IPR029058">
    <property type="entry name" value="AB_hydrolase_fold"/>
</dbReference>
<dbReference type="InterPro" id="IPR002168">
    <property type="entry name" value="Lipase_GDXG_HIS_AS"/>
</dbReference>
<dbReference type="EnsemblPlants" id="OBART09G12990.1">
    <property type="protein sequence ID" value="OBART09G12990.1"/>
    <property type="gene ID" value="OBART09G12990"/>
</dbReference>
<feature type="active site" evidence="3">
    <location>
        <position position="589"/>
    </location>
</feature>
<dbReference type="InterPro" id="IPR013094">
    <property type="entry name" value="AB_hydrolase_3"/>
</dbReference>
<dbReference type="PaxDb" id="65489-OBART09G12990.1"/>
<keyword evidence="6" id="KW-1185">Reference proteome</keyword>
<dbReference type="PANTHER" id="PTHR23024:SF358">
    <property type="entry name" value="OS09G0460300 PROTEIN"/>
    <property type="match status" value="1"/>
</dbReference>